<proteinExistence type="inferred from homology"/>
<evidence type="ECO:0000256" key="3">
    <source>
        <dbReference type="ARBA" id="ARBA00022448"/>
    </source>
</evidence>
<dbReference type="CDD" id="cd14342">
    <property type="entry name" value="UBA_TAP-C"/>
    <property type="match status" value="1"/>
</dbReference>
<dbReference type="Proteomes" id="UP000245768">
    <property type="component" value="Unassembled WGS sequence"/>
</dbReference>
<dbReference type="InterPro" id="IPR057125">
    <property type="entry name" value="NXF1/2/3/5-like_LRR"/>
</dbReference>
<protein>
    <submittedName>
        <fullName evidence="11">NTF2-like protein</fullName>
    </submittedName>
</protein>
<evidence type="ECO:0000256" key="2">
    <source>
        <dbReference type="ARBA" id="ARBA00009285"/>
    </source>
</evidence>
<evidence type="ECO:0000256" key="1">
    <source>
        <dbReference type="ARBA" id="ARBA00004123"/>
    </source>
</evidence>
<keyword evidence="3" id="KW-0813">Transport</keyword>
<dbReference type="InterPro" id="IPR009060">
    <property type="entry name" value="UBA-like_sf"/>
</dbReference>
<feature type="compositionally biased region" description="Polar residues" evidence="8">
    <location>
        <begin position="44"/>
        <end position="53"/>
    </location>
</feature>
<feature type="region of interest" description="Disordered" evidence="8">
    <location>
        <begin position="1"/>
        <end position="89"/>
    </location>
</feature>
<dbReference type="InterPro" id="IPR018222">
    <property type="entry name" value="Nuclear_transport_factor_2_euk"/>
</dbReference>
<keyword evidence="4" id="KW-0433">Leucine-rich repeat</keyword>
<dbReference type="InterPro" id="IPR002075">
    <property type="entry name" value="NTF2_dom"/>
</dbReference>
<feature type="domain" description="TAP-C" evidence="10">
    <location>
        <begin position="610"/>
        <end position="662"/>
    </location>
</feature>
<dbReference type="SUPFAM" id="SSF46934">
    <property type="entry name" value="UBA-like"/>
    <property type="match status" value="1"/>
</dbReference>
<dbReference type="RefSeq" id="XP_025375543.1">
    <property type="nucleotide sequence ID" value="XM_025523295.1"/>
</dbReference>
<dbReference type="SMART" id="SM00804">
    <property type="entry name" value="TAP_C"/>
    <property type="match status" value="1"/>
</dbReference>
<feature type="compositionally biased region" description="Low complexity" evidence="8">
    <location>
        <begin position="1"/>
        <end position="10"/>
    </location>
</feature>
<dbReference type="SUPFAM" id="SSF54427">
    <property type="entry name" value="NTF2-like"/>
    <property type="match status" value="1"/>
</dbReference>
<dbReference type="EMBL" id="KZ819638">
    <property type="protein sequence ID" value="PWN88345.1"/>
    <property type="molecule type" value="Genomic_DNA"/>
</dbReference>
<evidence type="ECO:0000256" key="8">
    <source>
        <dbReference type="SAM" id="MobiDB-lite"/>
    </source>
</evidence>
<dbReference type="Pfam" id="PF22602">
    <property type="entry name" value="NXF_NTF2"/>
    <property type="match status" value="1"/>
</dbReference>
<dbReference type="InterPro" id="IPR005637">
    <property type="entry name" value="TAP_C_dom"/>
</dbReference>
<accession>A0A316YKV3</accession>
<dbReference type="Gene3D" id="1.10.8.10">
    <property type="entry name" value="DNA helicase RuvA subunit, C-terminal domain"/>
    <property type="match status" value="1"/>
</dbReference>
<keyword evidence="5" id="KW-0677">Repeat</keyword>
<feature type="compositionally biased region" description="Gly residues" evidence="8">
    <location>
        <begin position="11"/>
        <end position="25"/>
    </location>
</feature>
<comment type="similarity">
    <text evidence="2">Belongs to the NXF family.</text>
</comment>
<evidence type="ECO:0000259" key="9">
    <source>
        <dbReference type="PROSITE" id="PS50177"/>
    </source>
</evidence>
<dbReference type="InterPro" id="IPR032710">
    <property type="entry name" value="NTF2-like_dom_sf"/>
</dbReference>
<dbReference type="GO" id="GO:0003723">
    <property type="term" value="F:RNA binding"/>
    <property type="evidence" value="ECO:0007669"/>
    <property type="project" value="TreeGrafter"/>
</dbReference>
<dbReference type="PANTHER" id="PTHR10662">
    <property type="entry name" value="NUCLEAR RNA EXPORT FACTOR"/>
    <property type="match status" value="1"/>
</dbReference>
<dbReference type="GeneID" id="37045211"/>
<reference evidence="11 12" key="1">
    <citation type="journal article" date="2018" name="Mol. Biol. Evol.">
        <title>Broad Genomic Sampling Reveals a Smut Pathogenic Ancestry of the Fungal Clade Ustilaginomycotina.</title>
        <authorList>
            <person name="Kijpornyongpan T."/>
            <person name="Mondo S.J."/>
            <person name="Barry K."/>
            <person name="Sandor L."/>
            <person name="Lee J."/>
            <person name="Lipzen A."/>
            <person name="Pangilinan J."/>
            <person name="LaButti K."/>
            <person name="Hainaut M."/>
            <person name="Henrissat B."/>
            <person name="Grigoriev I.V."/>
            <person name="Spatafora J.W."/>
            <person name="Aime M.C."/>
        </authorList>
    </citation>
    <scope>NUCLEOTIDE SEQUENCE [LARGE SCALE GENOMIC DNA]</scope>
    <source>
        <strain evidence="11 12">MCA 4198</strain>
    </source>
</reference>
<dbReference type="Pfam" id="PF03943">
    <property type="entry name" value="TAP_C"/>
    <property type="match status" value="1"/>
</dbReference>
<evidence type="ECO:0000259" key="10">
    <source>
        <dbReference type="PROSITE" id="PS51281"/>
    </source>
</evidence>
<evidence type="ECO:0000256" key="5">
    <source>
        <dbReference type="ARBA" id="ARBA00022737"/>
    </source>
</evidence>
<dbReference type="InterPro" id="IPR032675">
    <property type="entry name" value="LRR_dom_sf"/>
</dbReference>
<dbReference type="SUPFAM" id="SSF52058">
    <property type="entry name" value="L domain-like"/>
    <property type="match status" value="1"/>
</dbReference>
<evidence type="ECO:0000256" key="6">
    <source>
        <dbReference type="ARBA" id="ARBA00022816"/>
    </source>
</evidence>
<dbReference type="PROSITE" id="PS51281">
    <property type="entry name" value="TAP_C"/>
    <property type="match status" value="1"/>
</dbReference>
<keyword evidence="6" id="KW-0509">mRNA transport</keyword>
<dbReference type="PROSITE" id="PS50177">
    <property type="entry name" value="NTF2_DOMAIN"/>
    <property type="match status" value="1"/>
</dbReference>
<dbReference type="InterPro" id="IPR030217">
    <property type="entry name" value="NXF_fam"/>
</dbReference>
<feature type="region of interest" description="Disordered" evidence="8">
    <location>
        <begin position="575"/>
        <end position="609"/>
    </location>
</feature>
<evidence type="ECO:0000313" key="11">
    <source>
        <dbReference type="EMBL" id="PWN88345.1"/>
    </source>
</evidence>
<keyword evidence="7" id="KW-0539">Nucleus</keyword>
<feature type="domain" description="NTF2" evidence="9">
    <location>
        <begin position="367"/>
        <end position="563"/>
    </location>
</feature>
<dbReference type="FunCoup" id="A0A316YKV3">
    <property type="interactions" value="249"/>
</dbReference>
<keyword evidence="12" id="KW-1185">Reference proteome</keyword>
<dbReference type="OrthoDB" id="25872at2759"/>
<feature type="region of interest" description="Disordered" evidence="8">
    <location>
        <begin position="314"/>
        <end position="340"/>
    </location>
</feature>
<dbReference type="InParanoid" id="A0A316YKV3"/>
<evidence type="ECO:0000256" key="4">
    <source>
        <dbReference type="ARBA" id="ARBA00022614"/>
    </source>
</evidence>
<feature type="compositionally biased region" description="Low complexity" evidence="8">
    <location>
        <begin position="581"/>
        <end position="609"/>
    </location>
</feature>
<dbReference type="AlphaFoldDB" id="A0A316YKV3"/>
<dbReference type="GO" id="GO:0005634">
    <property type="term" value="C:nucleus"/>
    <property type="evidence" value="ECO:0007669"/>
    <property type="project" value="UniProtKB-SubCell"/>
</dbReference>
<evidence type="ECO:0000256" key="7">
    <source>
        <dbReference type="ARBA" id="ARBA00023242"/>
    </source>
</evidence>
<organism evidence="11 12">
    <name type="scientific">Acaromyces ingoldii</name>
    <dbReference type="NCBI Taxonomy" id="215250"/>
    <lineage>
        <taxon>Eukaryota</taxon>
        <taxon>Fungi</taxon>
        <taxon>Dikarya</taxon>
        <taxon>Basidiomycota</taxon>
        <taxon>Ustilaginomycotina</taxon>
        <taxon>Exobasidiomycetes</taxon>
        <taxon>Exobasidiales</taxon>
        <taxon>Cryptobasidiaceae</taxon>
        <taxon>Acaromyces</taxon>
    </lineage>
</organism>
<dbReference type="PANTHER" id="PTHR10662:SF22">
    <property type="entry name" value="NUCLEAR RNA EXPORT FACTOR 1"/>
    <property type="match status" value="1"/>
</dbReference>
<evidence type="ECO:0000313" key="12">
    <source>
        <dbReference type="Proteomes" id="UP000245768"/>
    </source>
</evidence>
<dbReference type="GO" id="GO:0016973">
    <property type="term" value="P:poly(A)+ mRNA export from nucleus"/>
    <property type="evidence" value="ECO:0007669"/>
    <property type="project" value="TreeGrafter"/>
</dbReference>
<dbReference type="Pfam" id="PF24048">
    <property type="entry name" value="LRR_NXF1-5"/>
    <property type="match status" value="1"/>
</dbReference>
<gene>
    <name evidence="11" type="ORF">FA10DRAFT_275942</name>
</gene>
<name>A0A316YKV3_9BASI</name>
<dbReference type="Gene3D" id="3.10.450.50">
    <property type="match status" value="1"/>
</dbReference>
<dbReference type="Gene3D" id="3.80.10.10">
    <property type="entry name" value="Ribonuclease Inhibitor"/>
    <property type="match status" value="1"/>
</dbReference>
<comment type="subcellular location">
    <subcellularLocation>
        <location evidence="1">Nucleus</location>
    </subcellularLocation>
</comment>
<sequence length="662" mass="70580">MRDASASGPSRRGGGGGGGGRGGRGSRQASSVNIDSPYLEKGANPSSMLTRTEQMMVDNERANGGGPRARDRANPMGGRPSRGRSNATSDVNVRGQAFGIRGAAVRGKGNPPPVAELISGGKGKGRVPGGGVGGAGGAIGAAPSQQTTGRTIALMKRFLQSRWDPAALFLNLENMATDPILAEEGLKPPGTPGAHKDINRALFKLCKELFPNVTTVSLAKNDFKTLIPIATMPEFLPDIKNLSLESNDIKWTRDLAFHVGKFRSANTRFNQLNELVLNGNPVHDNAVAAGNEEGYRAEVLARFPQLRMLDKKPVSEQEHNFASLPGKGQGKEKGGASSGAASAKVEVRDFPVAIRPGFAMDEAVNGVIAAFLSKYFEFFDRNRDSLRAAYSANATFSLVIVRSVPPRAKHAGYIHTMPRQRDLNWRNYKDVTDHNIMQLGTRSASKGFPRGPGAILATFNKFPKTTHPLTDPSKFVVDGWIVPNAAVNATLSMVSPNDRSSGAAQVEKPQDILFISVHGEFAEAPSQGVRSFDRTFVVAPAPPGSMAANLGWPCVIITDQLTIRNYAGKDAWSPQAQQCTPAGAPAQQGVPAATSQPAQQGQAPAPGLAPEQHSLAVELAARTKLKYSFAVQCLADNQWNPQLAMQRFEELRASIPAEAFDP</sequence>
<dbReference type="STRING" id="215250.A0A316YKV3"/>